<protein>
    <recommendedName>
        <fullName evidence="4">LexA-binding, inner membrane-associated hydrolase</fullName>
    </recommendedName>
</protein>
<evidence type="ECO:0000313" key="2">
    <source>
        <dbReference type="EMBL" id="GAA5116546.1"/>
    </source>
</evidence>
<evidence type="ECO:0000256" key="1">
    <source>
        <dbReference type="SAM" id="Phobius"/>
    </source>
</evidence>
<keyword evidence="1" id="KW-1133">Transmembrane helix</keyword>
<reference evidence="3" key="1">
    <citation type="journal article" date="2019" name="Int. J. Syst. Evol. Microbiol.">
        <title>The Global Catalogue of Microorganisms (GCM) 10K type strain sequencing project: providing services to taxonomists for standard genome sequencing and annotation.</title>
        <authorList>
            <consortium name="The Broad Institute Genomics Platform"/>
            <consortium name="The Broad Institute Genome Sequencing Center for Infectious Disease"/>
            <person name="Wu L."/>
            <person name="Ma J."/>
        </authorList>
    </citation>
    <scope>NUCLEOTIDE SEQUENCE [LARGE SCALE GENOMIC DNA]</scope>
    <source>
        <strain evidence="3">JCM 18302</strain>
    </source>
</reference>
<comment type="caution">
    <text evidence="2">The sequence shown here is derived from an EMBL/GenBank/DDBJ whole genome shotgun (WGS) entry which is preliminary data.</text>
</comment>
<evidence type="ECO:0008006" key="4">
    <source>
        <dbReference type="Google" id="ProtNLM"/>
    </source>
</evidence>
<proteinExistence type="predicted"/>
<feature type="transmembrane region" description="Helical" evidence="1">
    <location>
        <begin position="91"/>
        <end position="111"/>
    </location>
</feature>
<feature type="transmembrane region" description="Helical" evidence="1">
    <location>
        <begin position="20"/>
        <end position="38"/>
    </location>
</feature>
<accession>A0ABP9NIB3</accession>
<feature type="transmembrane region" description="Helical" evidence="1">
    <location>
        <begin position="69"/>
        <end position="85"/>
    </location>
</feature>
<dbReference type="RefSeq" id="WP_345604301.1">
    <property type="nucleotide sequence ID" value="NZ_BAABJO010000005.1"/>
</dbReference>
<sequence length="191" mass="20534">MTTIESRPVRRIARAVVRRWPAALGFALGADVFLAEVTDATTHGYARLLMLMPLLYVVLAVLRRRRASWPVLGVLGGLFVLLRVQDLVEPAVVILAAALGATVWGAGHGLHREPDFRLQLAGMAGFAALAVVGLAVHPDLGRYLVAAGMLAHGIWDFVHMAKERTVSRSYAEWCGVLDVTVAAGLVVVPLL</sequence>
<organism evidence="2 3">
    <name type="scientific">Pseudonocardia adelaidensis</name>
    <dbReference type="NCBI Taxonomy" id="648754"/>
    <lineage>
        <taxon>Bacteria</taxon>
        <taxon>Bacillati</taxon>
        <taxon>Actinomycetota</taxon>
        <taxon>Actinomycetes</taxon>
        <taxon>Pseudonocardiales</taxon>
        <taxon>Pseudonocardiaceae</taxon>
        <taxon>Pseudonocardia</taxon>
    </lineage>
</organism>
<feature type="transmembrane region" description="Helical" evidence="1">
    <location>
        <begin position="44"/>
        <end position="62"/>
    </location>
</feature>
<dbReference type="EMBL" id="BAABJO010000005">
    <property type="protein sequence ID" value="GAA5116546.1"/>
    <property type="molecule type" value="Genomic_DNA"/>
</dbReference>
<feature type="transmembrane region" description="Helical" evidence="1">
    <location>
        <begin position="118"/>
        <end position="136"/>
    </location>
</feature>
<keyword evidence="1" id="KW-0472">Membrane</keyword>
<evidence type="ECO:0000313" key="3">
    <source>
        <dbReference type="Proteomes" id="UP001500804"/>
    </source>
</evidence>
<gene>
    <name evidence="2" type="ORF">GCM10023320_17130</name>
</gene>
<keyword evidence="3" id="KW-1185">Reference proteome</keyword>
<name>A0ABP9NIB3_9PSEU</name>
<dbReference type="Proteomes" id="UP001500804">
    <property type="component" value="Unassembled WGS sequence"/>
</dbReference>
<keyword evidence="1" id="KW-0812">Transmembrane</keyword>